<gene>
    <name evidence="3" type="ORF">EGC76_09835</name>
</gene>
<keyword evidence="4" id="KW-1185">Reference proteome</keyword>
<feature type="compositionally biased region" description="Polar residues" evidence="1">
    <location>
        <begin position="435"/>
        <end position="447"/>
    </location>
</feature>
<comment type="caution">
    <text evidence="3">The sequence shown here is derived from an EMBL/GenBank/DDBJ whole genome shotgun (WGS) entry which is preliminary data.</text>
</comment>
<sequence length="475" mass="54593">MQKFNLKARLSAVALLGSVSMMGAALVPVATQAEPVQAQSVYYSQAELDRLLAPIALYPDSLLSHVLIAATYPLEVVQAERWVSKNDHLQPQEALERAADEPWDASVKALVGTPEVLKQMSDDLEWTQAVGEAFLAQQEDVLARVQTLRDHAYTAGNLRSNKHVSVEREDKTIVIENVRREVVYVPYYDTRVVYGPWWWNSHPPVFWSRPSLTVSIGSGIYWGISYNVPSHYYYSHFYWPQRYVVINNHYYQAPPKKRRDYWMKGQDAKRWYHNPNHRRGVVYRHRDLQPERPKYYMVNNGQQTVRPTVSSRAMPAKSVATRNVTSFDQRPSKERVIRTLRGNEVKNVPTQRRVTQPNWRDPVVRETSRPKRDAIVRTPTVREPAVRKNDVRQPYMGQQKVNRSTPQSSQRAVPQIKAPQRAVTQPKAPVYKPVQQPSYNRTPTSRPQVGASPRANVPTPAAKPARNGQNRMKDF</sequence>
<feature type="region of interest" description="Disordered" evidence="1">
    <location>
        <begin position="352"/>
        <end position="475"/>
    </location>
</feature>
<dbReference type="OrthoDB" id="197257at2"/>
<dbReference type="AlphaFoldDB" id="A0A443YYP0"/>
<name>A0A443YYP0_9GAMM</name>
<proteinExistence type="predicted"/>
<protein>
    <submittedName>
        <fullName evidence="3">DUF3300 domain-containing protein</fullName>
    </submittedName>
</protein>
<keyword evidence="2" id="KW-0732">Signal</keyword>
<feature type="signal peptide" evidence="2">
    <location>
        <begin position="1"/>
        <end position="25"/>
    </location>
</feature>
<feature type="compositionally biased region" description="Basic and acidic residues" evidence="1">
    <location>
        <begin position="362"/>
        <end position="375"/>
    </location>
</feature>
<accession>A0A443YYP0</accession>
<dbReference type="Pfam" id="PF11737">
    <property type="entry name" value="DUF3300"/>
    <property type="match status" value="1"/>
</dbReference>
<feature type="compositionally biased region" description="Polar residues" evidence="1">
    <location>
        <begin position="399"/>
        <end position="412"/>
    </location>
</feature>
<evidence type="ECO:0000256" key="1">
    <source>
        <dbReference type="SAM" id="MobiDB-lite"/>
    </source>
</evidence>
<dbReference type="PANTHER" id="PTHR40269">
    <property type="entry name" value="OUTER MEMBRANE PROTEIN-RELATED"/>
    <property type="match status" value="1"/>
</dbReference>
<dbReference type="Proteomes" id="UP000288789">
    <property type="component" value="Unassembled WGS sequence"/>
</dbReference>
<dbReference type="InterPro" id="IPR021728">
    <property type="entry name" value="DUF3300"/>
</dbReference>
<evidence type="ECO:0000256" key="2">
    <source>
        <dbReference type="SAM" id="SignalP"/>
    </source>
</evidence>
<evidence type="ECO:0000313" key="3">
    <source>
        <dbReference type="EMBL" id="RWU09208.1"/>
    </source>
</evidence>
<feature type="chain" id="PRO_5019350168" evidence="2">
    <location>
        <begin position="26"/>
        <end position="475"/>
    </location>
</feature>
<reference evidence="3 4" key="1">
    <citation type="submission" date="2018-12" db="EMBL/GenBank/DDBJ databases">
        <authorList>
            <person name="Li A."/>
            <person name="Zhang M."/>
            <person name="Zhu H."/>
        </authorList>
    </citation>
    <scope>NUCLEOTIDE SEQUENCE [LARGE SCALE GENOMIC DNA]</scope>
    <source>
        <strain evidence="3 4">R04H25</strain>
    </source>
</reference>
<dbReference type="RefSeq" id="WP_128352826.1">
    <property type="nucleotide sequence ID" value="NZ_RSFE01000007.1"/>
</dbReference>
<evidence type="ECO:0000313" key="4">
    <source>
        <dbReference type="Proteomes" id="UP000288789"/>
    </source>
</evidence>
<dbReference type="PANTHER" id="PTHR40269:SF1">
    <property type="entry name" value="OUTER MEMBRANE PROTEIN"/>
    <property type="match status" value="1"/>
</dbReference>
<dbReference type="EMBL" id="RSFE01000007">
    <property type="protein sequence ID" value="RWU09208.1"/>
    <property type="molecule type" value="Genomic_DNA"/>
</dbReference>
<organism evidence="3 4">
    <name type="scientific">Pseudidiomarina gelatinasegens</name>
    <dbReference type="NCBI Taxonomy" id="2487740"/>
    <lineage>
        <taxon>Bacteria</taxon>
        <taxon>Pseudomonadati</taxon>
        <taxon>Pseudomonadota</taxon>
        <taxon>Gammaproteobacteria</taxon>
        <taxon>Alteromonadales</taxon>
        <taxon>Idiomarinaceae</taxon>
        <taxon>Pseudidiomarina</taxon>
    </lineage>
</organism>